<feature type="transmembrane region" description="Helical" evidence="8">
    <location>
        <begin position="142"/>
        <end position="162"/>
    </location>
</feature>
<protein>
    <submittedName>
        <fullName evidence="10">Sugar (And other) transporter family protein</fullName>
    </submittedName>
</protein>
<keyword evidence="5" id="KW-0769">Symport</keyword>
<accession>A0A0F3NP53</accession>
<evidence type="ECO:0000313" key="10">
    <source>
        <dbReference type="EMBL" id="KJV68674.1"/>
    </source>
</evidence>
<dbReference type="InterPro" id="IPR051084">
    <property type="entry name" value="H+-coupled_symporters"/>
</dbReference>
<dbReference type="InterPro" id="IPR020846">
    <property type="entry name" value="MFS_dom"/>
</dbReference>
<dbReference type="STRING" id="1359163.NLO413_0034"/>
<evidence type="ECO:0000313" key="11">
    <source>
        <dbReference type="Proteomes" id="UP000033562"/>
    </source>
</evidence>
<feature type="domain" description="Major facilitator superfamily (MFS) profile" evidence="9">
    <location>
        <begin position="6"/>
        <end position="400"/>
    </location>
</feature>
<keyword evidence="3" id="KW-1003">Cell membrane</keyword>
<feature type="transmembrane region" description="Helical" evidence="8">
    <location>
        <begin position="289"/>
        <end position="306"/>
    </location>
</feature>
<evidence type="ECO:0000256" key="3">
    <source>
        <dbReference type="ARBA" id="ARBA00022475"/>
    </source>
</evidence>
<dbReference type="AlphaFoldDB" id="A0A0F3NP53"/>
<evidence type="ECO:0000256" key="5">
    <source>
        <dbReference type="ARBA" id="ARBA00022847"/>
    </source>
</evidence>
<feature type="transmembrane region" description="Helical" evidence="8">
    <location>
        <begin position="312"/>
        <end position="338"/>
    </location>
</feature>
<dbReference type="SUPFAM" id="SSF103473">
    <property type="entry name" value="MFS general substrate transporter"/>
    <property type="match status" value="1"/>
</dbReference>
<dbReference type="PROSITE" id="PS50850">
    <property type="entry name" value="MFS"/>
    <property type="match status" value="1"/>
</dbReference>
<dbReference type="PANTHER" id="PTHR43528:SF1">
    <property type="entry name" value="ALPHA-KETOGLUTARATE PERMEASE"/>
    <property type="match status" value="1"/>
</dbReference>
<comment type="subcellular location">
    <subcellularLocation>
        <location evidence="1">Cell membrane</location>
        <topology evidence="1">Multi-pass membrane protein</topology>
    </subcellularLocation>
</comment>
<keyword evidence="2" id="KW-0813">Transport</keyword>
<dbReference type="EMBL" id="LANX01000001">
    <property type="protein sequence ID" value="KJV68674.1"/>
    <property type="molecule type" value="Genomic_DNA"/>
</dbReference>
<feature type="transmembrane region" description="Helical" evidence="8">
    <location>
        <begin position="177"/>
        <end position="196"/>
    </location>
</feature>
<feature type="transmembrane region" description="Helical" evidence="8">
    <location>
        <begin position="260"/>
        <end position="282"/>
    </location>
</feature>
<evidence type="ECO:0000256" key="4">
    <source>
        <dbReference type="ARBA" id="ARBA00022692"/>
    </source>
</evidence>
<name>A0A0F3NP53_9RICK</name>
<dbReference type="Gene3D" id="1.20.1250.20">
    <property type="entry name" value="MFS general substrate transporter like domains"/>
    <property type="match status" value="1"/>
</dbReference>
<dbReference type="InterPro" id="IPR005828">
    <property type="entry name" value="MFS_sugar_transport-like"/>
</dbReference>
<evidence type="ECO:0000259" key="9">
    <source>
        <dbReference type="PROSITE" id="PS50850"/>
    </source>
</evidence>
<feature type="transmembrane region" description="Helical" evidence="8">
    <location>
        <begin position="102"/>
        <end position="130"/>
    </location>
</feature>
<evidence type="ECO:0000256" key="7">
    <source>
        <dbReference type="ARBA" id="ARBA00023136"/>
    </source>
</evidence>
<dbReference type="GO" id="GO:0005886">
    <property type="term" value="C:plasma membrane"/>
    <property type="evidence" value="ECO:0007669"/>
    <property type="project" value="UniProtKB-SubCell"/>
</dbReference>
<dbReference type="RefSeq" id="WP_045808549.1">
    <property type="nucleotide sequence ID" value="NZ_LANX01000001.1"/>
</dbReference>
<gene>
    <name evidence="10" type="ORF">NLO413_0034</name>
</gene>
<keyword evidence="4 8" id="KW-0812">Transmembrane</keyword>
<dbReference type="Pfam" id="PF00083">
    <property type="entry name" value="Sugar_tr"/>
    <property type="match status" value="1"/>
</dbReference>
<keyword evidence="6 8" id="KW-1133">Transmembrane helix</keyword>
<keyword evidence="11" id="KW-1185">Reference proteome</keyword>
<feature type="transmembrane region" description="Helical" evidence="8">
    <location>
        <begin position="77"/>
        <end position="96"/>
    </location>
</feature>
<feature type="transmembrane region" description="Helical" evidence="8">
    <location>
        <begin position="378"/>
        <end position="396"/>
    </location>
</feature>
<keyword evidence="7 8" id="KW-0472">Membrane</keyword>
<sequence>MLRNRVTISVLLCAIIESYDFIVYAQLSTILAQVFFYTHSYYLNLLAVLGTFAISFVVRPFGALLFGYIGDLKGRKVALMLSMRLFLFSMICMILLPTPKNIGIISPVILVIIRLLQGLAMSGEVGGLVLIAENVKRDKVSIAAALHGIAIVCGGVLAYFVISLCKNFLTEYEMLSYGWRIPFFVAFLISLLIPYLRKLMRESYQYLEYTKAEKPESFSIIETFISHKRSCLLAYSIISLASALFYLVFVYIDIPRNVSTMYYIILMGIFMIGNYCAAYFIGTKNSRSLQLLTLLIVMVFVYPTFYLMSYNFFFACIAAMLLNAVYFGIVFPIVIFIFPVNVRQTCFSVVYNISHISGGIAPAICLWLSNVIKVQAAPAFYIMFWVVVVFICMFACKESLNVQVKD</sequence>
<evidence type="ECO:0000256" key="6">
    <source>
        <dbReference type="ARBA" id="ARBA00022989"/>
    </source>
</evidence>
<evidence type="ECO:0000256" key="1">
    <source>
        <dbReference type="ARBA" id="ARBA00004651"/>
    </source>
</evidence>
<feature type="transmembrane region" description="Helical" evidence="8">
    <location>
        <begin position="350"/>
        <end position="372"/>
    </location>
</feature>
<feature type="transmembrane region" description="Helical" evidence="8">
    <location>
        <begin position="232"/>
        <end position="254"/>
    </location>
</feature>
<comment type="caution">
    <text evidence="10">The sequence shown here is derived from an EMBL/GenBank/DDBJ whole genome shotgun (WGS) entry which is preliminary data.</text>
</comment>
<dbReference type="GO" id="GO:0015293">
    <property type="term" value="F:symporter activity"/>
    <property type="evidence" value="ECO:0007669"/>
    <property type="project" value="UniProtKB-KW"/>
</dbReference>
<organism evidence="10 11">
    <name type="scientific">Candidatus Neoehrlichia procyonis str. RAC413</name>
    <dbReference type="NCBI Taxonomy" id="1359163"/>
    <lineage>
        <taxon>Bacteria</taxon>
        <taxon>Pseudomonadati</taxon>
        <taxon>Pseudomonadota</taxon>
        <taxon>Alphaproteobacteria</taxon>
        <taxon>Rickettsiales</taxon>
        <taxon>Anaplasmataceae</taxon>
        <taxon>Candidatus Neoehrlichia</taxon>
    </lineage>
</organism>
<proteinExistence type="predicted"/>
<dbReference type="InterPro" id="IPR036259">
    <property type="entry name" value="MFS_trans_sf"/>
</dbReference>
<dbReference type="PANTHER" id="PTHR43528">
    <property type="entry name" value="ALPHA-KETOGLUTARATE PERMEASE"/>
    <property type="match status" value="1"/>
</dbReference>
<dbReference type="OrthoDB" id="9783227at2"/>
<reference evidence="10 11" key="1">
    <citation type="submission" date="2015-02" db="EMBL/GenBank/DDBJ databases">
        <title>Genome Sequencing of Rickettsiales.</title>
        <authorList>
            <person name="Daugherty S.C."/>
            <person name="Su Q."/>
            <person name="Abolude K."/>
            <person name="Beier-Sexton M."/>
            <person name="Carlyon J.A."/>
            <person name="Carter R."/>
            <person name="Day N.P."/>
            <person name="Dumler S.J."/>
            <person name="Dyachenko V."/>
            <person name="Godinez A."/>
            <person name="Kurtti T.J."/>
            <person name="Lichay M."/>
            <person name="Mullins K.E."/>
            <person name="Ott S."/>
            <person name="Pappas-Brown V."/>
            <person name="Paris D.H."/>
            <person name="Patel P."/>
            <person name="Richards A.L."/>
            <person name="Sadzewicz L."/>
            <person name="Sears K."/>
            <person name="Seidman D."/>
            <person name="Sengamalay N."/>
            <person name="Stenos J."/>
            <person name="Tallon L.J."/>
            <person name="Vincent G."/>
            <person name="Fraser C.M."/>
            <person name="Munderloh U."/>
            <person name="Dunning-Hotopp J.C."/>
        </authorList>
    </citation>
    <scope>NUCLEOTIDE SEQUENCE [LARGE SCALE GENOMIC DNA]</scope>
    <source>
        <strain evidence="10 11">RAC413</strain>
    </source>
</reference>
<feature type="transmembrane region" description="Helical" evidence="8">
    <location>
        <begin position="41"/>
        <end position="65"/>
    </location>
</feature>
<evidence type="ECO:0000256" key="8">
    <source>
        <dbReference type="SAM" id="Phobius"/>
    </source>
</evidence>
<dbReference type="Proteomes" id="UP000033562">
    <property type="component" value="Unassembled WGS sequence"/>
</dbReference>
<evidence type="ECO:0000256" key="2">
    <source>
        <dbReference type="ARBA" id="ARBA00022448"/>
    </source>
</evidence>
<dbReference type="PATRIC" id="fig|1359163.3.peg.34"/>